<dbReference type="InterPro" id="IPR002401">
    <property type="entry name" value="Cyt_P450_E_grp-I"/>
</dbReference>
<sequence length="510" mass="58443">MFLQIILNLGLVLVGVATVAYMLIHRQYTYWERKGIPFIRPESYLGTYADAVSKKKPLCDVVSELYVKFRGKKFGGVWELFSPRLFLVDPDMVKDIMIKNFDSWSNRGLTSNPEVDPLSQHIAMLDGKMWKVVRTKLTPTFTSARLKSMHYLVLECAKNLEKYLDAVVRKNEPIEAREVGAKYTTDVIGSCVFGIQMNSLNDEDAAFRKMGKRLGGGSGYWSRFVHLLQGSSPWLFHKLKLSLTPPDVEEFFLRITREAFEYREKNNVQRHDFVDLLRKLKNTDQKLGKDDVVFDDKLLAAQAFVFFGAGFETSATTIGYILHELAVHQDIQDRLRKELREMKAANNGEITFDGLQGMKYLDMVLQETLRKHPIVPQLERVSVRPYELPGTNVVLPVGSKCIIPIYALHHDPEFWPNPSKFDPERFSEEGKAKQTPYTFMPFSIGPRTCIGSRFAEQQTKVGILTMLDKFKIILCEKSQNPLKYRNGAGVFLMPERGFWIKMIPLGADDK</sequence>
<feature type="transmembrane region" description="Helical" evidence="15">
    <location>
        <begin position="6"/>
        <end position="24"/>
    </location>
</feature>
<evidence type="ECO:0000256" key="2">
    <source>
        <dbReference type="ARBA" id="ARBA00004174"/>
    </source>
</evidence>
<dbReference type="PANTHER" id="PTHR24292:SF100">
    <property type="entry name" value="CYTOCHROME P450 6A16, ISOFORM B-RELATED"/>
    <property type="match status" value="1"/>
</dbReference>
<keyword evidence="6 13" id="KW-0479">Metal-binding</keyword>
<keyword evidence="12 15" id="KW-0472">Membrane</keyword>
<dbReference type="SUPFAM" id="SSF48264">
    <property type="entry name" value="Cytochrome P450"/>
    <property type="match status" value="1"/>
</dbReference>
<dbReference type="GeneID" id="107217348"/>
<evidence type="ECO:0000256" key="15">
    <source>
        <dbReference type="SAM" id="Phobius"/>
    </source>
</evidence>
<keyword evidence="15" id="KW-1133">Transmembrane helix</keyword>
<evidence type="ECO:0000256" key="6">
    <source>
        <dbReference type="ARBA" id="ARBA00022723"/>
    </source>
</evidence>
<feature type="binding site" description="axial binding residue" evidence="13">
    <location>
        <position position="449"/>
    </location>
    <ligand>
        <name>heme</name>
        <dbReference type="ChEBI" id="CHEBI:30413"/>
    </ligand>
    <ligandPart>
        <name>Fe</name>
        <dbReference type="ChEBI" id="CHEBI:18248"/>
    </ligandPart>
</feature>
<evidence type="ECO:0000256" key="8">
    <source>
        <dbReference type="ARBA" id="ARBA00022848"/>
    </source>
</evidence>
<proteinExistence type="inferred from homology"/>
<protein>
    <submittedName>
        <fullName evidence="17">Probable cytochrome P450 6a13</fullName>
    </submittedName>
</protein>
<gene>
    <name evidence="17" type="primary">LOC107217348</name>
</gene>
<dbReference type="GO" id="GO:0005506">
    <property type="term" value="F:iron ion binding"/>
    <property type="evidence" value="ECO:0007669"/>
    <property type="project" value="InterPro"/>
</dbReference>
<dbReference type="GO" id="GO:0004497">
    <property type="term" value="F:monooxygenase activity"/>
    <property type="evidence" value="ECO:0007669"/>
    <property type="project" value="UniProtKB-KW"/>
</dbReference>
<keyword evidence="8" id="KW-0492">Microsome</keyword>
<keyword evidence="7" id="KW-0256">Endoplasmic reticulum</keyword>
<comment type="cofactor">
    <cofactor evidence="1 13">
        <name>heme</name>
        <dbReference type="ChEBI" id="CHEBI:30413"/>
    </cofactor>
</comment>
<keyword evidence="11 14" id="KW-0503">Monooxygenase</keyword>
<dbReference type="PRINTS" id="PR00385">
    <property type="entry name" value="P450"/>
</dbReference>
<evidence type="ECO:0000256" key="4">
    <source>
        <dbReference type="ARBA" id="ARBA00010617"/>
    </source>
</evidence>
<evidence type="ECO:0000256" key="7">
    <source>
        <dbReference type="ARBA" id="ARBA00022824"/>
    </source>
</evidence>
<dbReference type="PANTHER" id="PTHR24292">
    <property type="entry name" value="CYTOCHROME P450"/>
    <property type="match status" value="1"/>
</dbReference>
<reference evidence="17" key="1">
    <citation type="submission" date="2025-08" db="UniProtKB">
        <authorList>
            <consortium name="RefSeq"/>
        </authorList>
    </citation>
    <scope>IDENTIFICATION</scope>
    <source>
        <tissue evidence="17">Thorax and Abdomen</tissue>
    </source>
</reference>
<dbReference type="InterPro" id="IPR036396">
    <property type="entry name" value="Cyt_P450_sf"/>
</dbReference>
<dbReference type="GO" id="GO:0020037">
    <property type="term" value="F:heme binding"/>
    <property type="evidence" value="ECO:0007669"/>
    <property type="project" value="InterPro"/>
</dbReference>
<dbReference type="AlphaFoldDB" id="A0A6J0B5K8"/>
<dbReference type="InParanoid" id="A0A6J0B5K8"/>
<dbReference type="InterPro" id="IPR017972">
    <property type="entry name" value="Cyt_P450_CS"/>
</dbReference>
<dbReference type="KEGG" id="nlo:107217348"/>
<evidence type="ECO:0000256" key="12">
    <source>
        <dbReference type="ARBA" id="ARBA00023136"/>
    </source>
</evidence>
<dbReference type="GO" id="GO:0016705">
    <property type="term" value="F:oxidoreductase activity, acting on paired donors, with incorporation or reduction of molecular oxygen"/>
    <property type="evidence" value="ECO:0007669"/>
    <property type="project" value="InterPro"/>
</dbReference>
<accession>A0A6J0B5K8</accession>
<evidence type="ECO:0000256" key="1">
    <source>
        <dbReference type="ARBA" id="ARBA00001971"/>
    </source>
</evidence>
<evidence type="ECO:0000256" key="3">
    <source>
        <dbReference type="ARBA" id="ARBA00004406"/>
    </source>
</evidence>
<evidence type="ECO:0000256" key="10">
    <source>
        <dbReference type="ARBA" id="ARBA00023004"/>
    </source>
</evidence>
<evidence type="ECO:0000256" key="5">
    <source>
        <dbReference type="ARBA" id="ARBA00022617"/>
    </source>
</evidence>
<dbReference type="InterPro" id="IPR001128">
    <property type="entry name" value="Cyt_P450"/>
</dbReference>
<dbReference type="Pfam" id="PF00067">
    <property type="entry name" value="p450"/>
    <property type="match status" value="1"/>
</dbReference>
<dbReference type="PRINTS" id="PR00463">
    <property type="entry name" value="EP450I"/>
</dbReference>
<dbReference type="PROSITE" id="PS00086">
    <property type="entry name" value="CYTOCHROME_P450"/>
    <property type="match status" value="1"/>
</dbReference>
<dbReference type="GO" id="GO:0005789">
    <property type="term" value="C:endoplasmic reticulum membrane"/>
    <property type="evidence" value="ECO:0007669"/>
    <property type="project" value="UniProtKB-SubCell"/>
</dbReference>
<dbReference type="RefSeq" id="XP_015510335.2">
    <property type="nucleotide sequence ID" value="XM_015654849.2"/>
</dbReference>
<comment type="similarity">
    <text evidence="4 14">Belongs to the cytochrome P450 family.</text>
</comment>
<evidence type="ECO:0000256" key="9">
    <source>
        <dbReference type="ARBA" id="ARBA00023002"/>
    </source>
</evidence>
<dbReference type="Gene3D" id="1.10.630.10">
    <property type="entry name" value="Cytochrome P450"/>
    <property type="match status" value="1"/>
</dbReference>
<evidence type="ECO:0000256" key="14">
    <source>
        <dbReference type="RuleBase" id="RU000461"/>
    </source>
</evidence>
<keyword evidence="5 13" id="KW-0349">Heme</keyword>
<keyword evidence="15" id="KW-0812">Transmembrane</keyword>
<dbReference type="OrthoDB" id="2789670at2759"/>
<evidence type="ECO:0000256" key="11">
    <source>
        <dbReference type="ARBA" id="ARBA00023033"/>
    </source>
</evidence>
<comment type="subcellular location">
    <subcellularLocation>
        <location evidence="3">Endoplasmic reticulum membrane</location>
        <topology evidence="3">Peripheral membrane protein</topology>
    </subcellularLocation>
    <subcellularLocation>
        <location evidence="2">Microsome membrane</location>
        <topology evidence="2">Peripheral membrane protein</topology>
    </subcellularLocation>
</comment>
<evidence type="ECO:0000256" key="13">
    <source>
        <dbReference type="PIRSR" id="PIRSR602401-1"/>
    </source>
</evidence>
<organism evidence="17">
    <name type="scientific">Neodiprion lecontei</name>
    <name type="common">Redheaded pine sawfly</name>
    <dbReference type="NCBI Taxonomy" id="441921"/>
    <lineage>
        <taxon>Eukaryota</taxon>
        <taxon>Metazoa</taxon>
        <taxon>Ecdysozoa</taxon>
        <taxon>Arthropoda</taxon>
        <taxon>Hexapoda</taxon>
        <taxon>Insecta</taxon>
        <taxon>Pterygota</taxon>
        <taxon>Neoptera</taxon>
        <taxon>Endopterygota</taxon>
        <taxon>Hymenoptera</taxon>
        <taxon>Tenthredinoidea</taxon>
        <taxon>Diprionidae</taxon>
        <taxon>Diprioninae</taxon>
        <taxon>Neodiprion</taxon>
    </lineage>
</organism>
<dbReference type="Proteomes" id="UP000829291">
    <property type="component" value="Chromosome 5"/>
</dbReference>
<evidence type="ECO:0000313" key="17">
    <source>
        <dbReference type="RefSeq" id="XP_015510335.2"/>
    </source>
</evidence>
<keyword evidence="16" id="KW-1185">Reference proteome</keyword>
<name>A0A6J0B5K8_NEOLC</name>
<dbReference type="InterPro" id="IPR050476">
    <property type="entry name" value="Insect_CytP450_Detox"/>
</dbReference>
<evidence type="ECO:0000313" key="16">
    <source>
        <dbReference type="Proteomes" id="UP000829291"/>
    </source>
</evidence>
<keyword evidence="10 13" id="KW-0408">Iron</keyword>
<dbReference type="CDD" id="cd11056">
    <property type="entry name" value="CYP6-like"/>
    <property type="match status" value="1"/>
</dbReference>
<keyword evidence="9 14" id="KW-0560">Oxidoreductase</keyword>